<protein>
    <submittedName>
        <fullName evidence="2">Uncharacterized protein</fullName>
    </submittedName>
</protein>
<evidence type="ECO:0000313" key="1">
    <source>
        <dbReference type="EMBL" id="GET20663.1"/>
    </source>
</evidence>
<reference evidence="1 4" key="2">
    <citation type="submission" date="2019-10" db="EMBL/GenBank/DDBJ databases">
        <title>Prolixibacter strains distinguished by the presence of nitrate reductase genes were adept at nitrate-dependent anaerobic corrosion of metallic iron and carbon steel.</title>
        <authorList>
            <person name="Iino T."/>
            <person name="Shono N."/>
            <person name="Ito K."/>
            <person name="Nakamura R."/>
            <person name="Sueoka K."/>
            <person name="Harayama S."/>
            <person name="Ohkuma M."/>
        </authorList>
    </citation>
    <scope>NUCLEOTIDE SEQUENCE [LARGE SCALE GENOMIC DNA]</scope>
    <source>
        <strain evidence="1 4">MIC1-1</strain>
    </source>
</reference>
<dbReference type="EMBL" id="BLAU01000001">
    <property type="protein sequence ID" value="GET20663.1"/>
    <property type="molecule type" value="Genomic_DNA"/>
</dbReference>
<dbReference type="Proteomes" id="UP000396862">
    <property type="component" value="Unassembled WGS sequence"/>
</dbReference>
<accession>A0A2P8CHN7</accession>
<sequence>MVTIIDYSKRKNSEGEEFFLLVLQGGVEMVKSNETGRYYATARQCNIPSTFDENTCKNLIGEQMPGSIQKVKCEPYEYAIPDTGELIELDFHWTFVKEGDTIEEVIYDGDIQQPSPGVF</sequence>
<gene>
    <name evidence="2" type="ORF">CLV93_102279</name>
    <name evidence="1" type="ORF">JCM18694_09090</name>
</gene>
<keyword evidence="4" id="KW-1185">Reference proteome</keyword>
<name>A0A2P8CHN7_9BACT</name>
<evidence type="ECO:0000313" key="4">
    <source>
        <dbReference type="Proteomes" id="UP000396862"/>
    </source>
</evidence>
<comment type="caution">
    <text evidence="2">The sequence shown here is derived from an EMBL/GenBank/DDBJ whole genome shotgun (WGS) entry which is preliminary data.</text>
</comment>
<reference evidence="2 3" key="1">
    <citation type="submission" date="2018-03" db="EMBL/GenBank/DDBJ databases">
        <title>Genomic Encyclopedia of Archaeal and Bacterial Type Strains, Phase II (KMG-II): from individual species to whole genera.</title>
        <authorList>
            <person name="Goeker M."/>
        </authorList>
    </citation>
    <scope>NUCLEOTIDE SEQUENCE [LARGE SCALE GENOMIC DNA]</scope>
    <source>
        <strain evidence="2 3">DSM 27267</strain>
    </source>
</reference>
<dbReference type="AlphaFoldDB" id="A0A2P8CHN7"/>
<dbReference type="Proteomes" id="UP000240621">
    <property type="component" value="Unassembled WGS sequence"/>
</dbReference>
<dbReference type="EMBL" id="PYGC01000002">
    <property type="protein sequence ID" value="PSK84491.1"/>
    <property type="molecule type" value="Genomic_DNA"/>
</dbReference>
<proteinExistence type="predicted"/>
<evidence type="ECO:0000313" key="3">
    <source>
        <dbReference type="Proteomes" id="UP000240621"/>
    </source>
</evidence>
<evidence type="ECO:0000313" key="2">
    <source>
        <dbReference type="EMBL" id="PSK84491.1"/>
    </source>
</evidence>
<dbReference type="RefSeq" id="WP_174821578.1">
    <property type="nucleotide sequence ID" value="NZ_BLAU01000001.1"/>
</dbReference>
<organism evidence="2 3">
    <name type="scientific">Prolixibacter denitrificans</name>
    <dbReference type="NCBI Taxonomy" id="1541063"/>
    <lineage>
        <taxon>Bacteria</taxon>
        <taxon>Pseudomonadati</taxon>
        <taxon>Bacteroidota</taxon>
        <taxon>Bacteroidia</taxon>
        <taxon>Marinilabiliales</taxon>
        <taxon>Prolixibacteraceae</taxon>
        <taxon>Prolixibacter</taxon>
    </lineage>
</organism>